<accession>A0A5C4Y530</accession>
<keyword evidence="3 5" id="KW-0732">Signal</keyword>
<feature type="region of interest" description="Disordered" evidence="4">
    <location>
        <begin position="1506"/>
        <end position="1527"/>
    </location>
</feature>
<proteinExistence type="predicted"/>
<dbReference type="NCBIfam" id="TIGR01451">
    <property type="entry name" value="B_ant_repeat"/>
    <property type="match status" value="1"/>
</dbReference>
<dbReference type="Gene3D" id="2.60.40.10">
    <property type="entry name" value="Immunoglobulins"/>
    <property type="match status" value="2"/>
</dbReference>
<evidence type="ECO:0000313" key="10">
    <source>
        <dbReference type="Proteomes" id="UP000313988"/>
    </source>
</evidence>
<organism evidence="9 10">
    <name type="scientific">Deinococcus radiopugnans ATCC 19172</name>
    <dbReference type="NCBI Taxonomy" id="585398"/>
    <lineage>
        <taxon>Bacteria</taxon>
        <taxon>Thermotogati</taxon>
        <taxon>Deinococcota</taxon>
        <taxon>Deinococci</taxon>
        <taxon>Deinococcales</taxon>
        <taxon>Deinococcaceae</taxon>
        <taxon>Deinococcus</taxon>
    </lineage>
</organism>
<feature type="signal peptide" evidence="5">
    <location>
        <begin position="1"/>
        <end position="29"/>
    </location>
</feature>
<evidence type="ECO:0000256" key="1">
    <source>
        <dbReference type="ARBA" id="ARBA00004613"/>
    </source>
</evidence>
<dbReference type="InterPro" id="IPR013783">
    <property type="entry name" value="Ig-like_fold"/>
</dbReference>
<dbReference type="Pfam" id="PF01345">
    <property type="entry name" value="DUF11"/>
    <property type="match status" value="1"/>
</dbReference>
<evidence type="ECO:0000256" key="2">
    <source>
        <dbReference type="ARBA" id="ARBA00022525"/>
    </source>
</evidence>
<dbReference type="SUPFAM" id="SSF51126">
    <property type="entry name" value="Pectin lyase-like"/>
    <property type="match status" value="1"/>
</dbReference>
<evidence type="ECO:0000256" key="3">
    <source>
        <dbReference type="ARBA" id="ARBA00022729"/>
    </source>
</evidence>
<keyword evidence="2" id="KW-0964">Secreted</keyword>
<dbReference type="InterPro" id="IPR006626">
    <property type="entry name" value="PbH1"/>
</dbReference>
<evidence type="ECO:0000256" key="4">
    <source>
        <dbReference type="SAM" id="MobiDB-lite"/>
    </source>
</evidence>
<comment type="caution">
    <text evidence="9">The sequence shown here is derived from an EMBL/GenBank/DDBJ whole genome shotgun (WGS) entry which is preliminary data.</text>
</comment>
<feature type="chain" id="PRO_5022799918" evidence="5">
    <location>
        <begin position="30"/>
        <end position="1556"/>
    </location>
</feature>
<dbReference type="SMART" id="SM00710">
    <property type="entry name" value="PbH1"/>
    <property type="match status" value="8"/>
</dbReference>
<dbReference type="InterPro" id="IPR051417">
    <property type="entry name" value="SDr/BOS_complex"/>
</dbReference>
<dbReference type="InterPro" id="IPR012334">
    <property type="entry name" value="Pectin_lyas_fold"/>
</dbReference>
<evidence type="ECO:0000313" key="9">
    <source>
        <dbReference type="EMBL" id="TNM70503.1"/>
    </source>
</evidence>
<dbReference type="SUPFAM" id="SSF117074">
    <property type="entry name" value="Hypothetical protein PA1324"/>
    <property type="match status" value="2"/>
</dbReference>
<sequence length="1556" mass="158324">MNRLKLKRLRGWMGIALGMAASVFGTAFAEGSVQTSLGSTASGEPFNQYLYAYDVTSQYIKTNNRPVYADILSSGEVINISLCGAVDADPLRIEIYNPSGTLVQTFVPIAGKGKIACNSTLSGPITTAYKYTTTTTGAYQIRLYNTNGGTADERYFKRFDITVTPNNSINPDPRLNSGRIWGRAWAFNGYETYTATGSTDSNYFVRVPGGRTGSEYIWKLDLNKFAGFRYDIIANSIGLDAPNSGYSAEGTASAAPLHPIYLSYPAQASSPPTLPPVISNFRFEGDGGRTFISPGNTVGMNDTGRFKFTGDVDGTYTITIDTNKDGVYGTGDRLLLGTSLASTETSVVWDGKNAAGTVLPIGNYNAELKVRLGEYHFVAYDVETSGGGDNNGLTVYRATSQTGTSNTQVYWDDVTKLPGKGGTSNLPSGGASGTAAGTHTWGNFAAGGLGDTRYLDTYVYGLVSSVLSSAVITNGDATITGKVYNDTNRNGVADGGETGIPSATLQLLNSSQAVVATVQADTSGNYTFLGIAAGTYTVRVISDSAVNGKTPTIPAPAQLTVAVTDTAANGNNFGFVPSADLAITKTDGVGSVNSGNNTTYTIRVTNNGPSSVTGAVVKDPTATGLNQTAAACTAVSGNTCTTAPTTAALQSAGGVTLPALATGAFYEFTVTANVTAASGSVSNTVTVAVPVGATDPTAGNNSATDTDIVTSLFFISGNVYEDYNYGGGAGRIYNAAEGMSLRPSVRVELYNNAGAFIDAKLTDASGGYTFANQLPGDYKVRVVNSFVTSSRAGACAPAANVSTPPAGCMQLPVQTYVSGNTAQVGGAFPKSTDPALSTGTLPVGAQSVASVTVGSSNVANVDFGYNFSTVVNTGDAATPGQGSLRQFIVNANALANNTLAQSGNRGAVVTGASQTLPSARDTSIFMIPSGALTGGVAIITSTGSVMPAITRSNVSVDGTTQSVNVGNTNTGVLGTGGTVGYLNTATLDMVQKPEVQLVGTSALLVGLDLQANDLQVRGMSVYGFGNQANQNNHANIRIGNNFTGSLIEANILGSPASSFGCGASTTAALSNADNIRSVGGDGGTVRNNLIGCAAGKGFGVEGGSENWTITNNEIRGNGIGNTNLDGIDLENSGSKNHTVSGNLITENSGVGVDGYQGSGGNTIERNTITGNGIGQGGAPGETSGIRIYSSNNAVRNNVIAQNYGAGILVVSGHTGNLISQNSMYDNGTIAAANGAAASNQIGIDLLAAGDSASAGTAPYVTRNDSGDGDTGGNDLLNFPVFEMAQIVSGKLQLSGFARPGSAIELFIAAADASGFGEGRTYLVTLIEGSAADTDGGTGTYTDTLTGTDTTNRFRFSVPLPNGVTVGTRLTATATCSAASCPGTTVSVSSETSEFSYNVVVTAQPPSISLLKLGRNTAGGPFTDSSTLIGVRPGESVEYCVIYSNAGGEATNFVLRDYVPSGLVPQLSAYGTRGGGQALGLKYAPGVALTAGAADSAAVMPPLTSVSDGDEGALSNVPVTNPGDPVGSPQRPGLMTLTLPSVPAGGQGTVCFQAKVP</sequence>
<evidence type="ECO:0000259" key="6">
    <source>
        <dbReference type="Pfam" id="PF01345"/>
    </source>
</evidence>
<comment type="subcellular location">
    <subcellularLocation>
        <location evidence="1">Secreted</location>
    </subcellularLocation>
</comment>
<dbReference type="InterPro" id="IPR001434">
    <property type="entry name" value="OmcB-like_DUF11"/>
</dbReference>
<dbReference type="GO" id="GO:0005576">
    <property type="term" value="C:extracellular region"/>
    <property type="evidence" value="ECO:0007669"/>
    <property type="project" value="UniProtKB-SubCell"/>
</dbReference>
<dbReference type="InterPro" id="IPR033764">
    <property type="entry name" value="Sdr_B"/>
</dbReference>
<evidence type="ECO:0000259" key="7">
    <source>
        <dbReference type="Pfam" id="PF13229"/>
    </source>
</evidence>
<reference evidence="9 10" key="1">
    <citation type="submission" date="2019-06" db="EMBL/GenBank/DDBJ databases">
        <title>Genome sequence of Deinococcus radiopugnans ATCC 19172.</title>
        <authorList>
            <person name="Maclea K.S."/>
            <person name="Maynard C.R."/>
        </authorList>
    </citation>
    <scope>NUCLEOTIDE SEQUENCE [LARGE SCALE GENOMIC DNA]</scope>
    <source>
        <strain evidence="9 10">ATCC 19172</strain>
    </source>
</reference>
<feature type="domain" description="Right handed beta helix" evidence="7">
    <location>
        <begin position="1121"/>
        <end position="1235"/>
    </location>
</feature>
<dbReference type="InterPro" id="IPR047589">
    <property type="entry name" value="DUF11_rpt"/>
</dbReference>
<dbReference type="Gene3D" id="2.160.20.10">
    <property type="entry name" value="Single-stranded right-handed beta-helix, Pectin lyase-like"/>
    <property type="match status" value="1"/>
</dbReference>
<gene>
    <name evidence="9" type="ORF">FHR04_12620</name>
</gene>
<dbReference type="OrthoDB" id="52232at2"/>
<dbReference type="Proteomes" id="UP000313988">
    <property type="component" value="Unassembled WGS sequence"/>
</dbReference>
<protein>
    <submittedName>
        <fullName evidence="9">DUF11 domain-containing protein</fullName>
    </submittedName>
</protein>
<dbReference type="PANTHER" id="PTHR23303">
    <property type="entry name" value="CARBOXYPEPTIDASE REGULATORY REGION-CONTAINING"/>
    <property type="match status" value="1"/>
</dbReference>
<dbReference type="InterPro" id="IPR011050">
    <property type="entry name" value="Pectin_lyase_fold/virulence"/>
</dbReference>
<evidence type="ECO:0000256" key="5">
    <source>
        <dbReference type="SAM" id="SignalP"/>
    </source>
</evidence>
<dbReference type="Pfam" id="PF17210">
    <property type="entry name" value="SdrD_B"/>
    <property type="match status" value="1"/>
</dbReference>
<feature type="domain" description="SD-repeat containing protein B" evidence="8">
    <location>
        <begin position="479"/>
        <end position="545"/>
    </location>
</feature>
<name>A0A5C4Y530_9DEIO</name>
<dbReference type="Pfam" id="PF13229">
    <property type="entry name" value="Beta_helix"/>
    <property type="match status" value="1"/>
</dbReference>
<dbReference type="InterPro" id="IPR039448">
    <property type="entry name" value="Beta_helix"/>
</dbReference>
<evidence type="ECO:0000259" key="8">
    <source>
        <dbReference type="Pfam" id="PF17210"/>
    </source>
</evidence>
<dbReference type="EMBL" id="VDMO01000013">
    <property type="protein sequence ID" value="TNM70503.1"/>
    <property type="molecule type" value="Genomic_DNA"/>
</dbReference>
<feature type="domain" description="DUF11" evidence="6">
    <location>
        <begin position="580"/>
        <end position="705"/>
    </location>
</feature>